<dbReference type="GO" id="GO:0004735">
    <property type="term" value="F:pyrroline-5-carboxylate reductase activity"/>
    <property type="evidence" value="ECO:0007669"/>
    <property type="project" value="UniProtKB-UniRule"/>
</dbReference>
<evidence type="ECO:0000256" key="6">
    <source>
        <dbReference type="PIRSR" id="PIRSR000193-1"/>
    </source>
</evidence>
<keyword evidence="4" id="KW-0028">Amino-acid biosynthesis</keyword>
<dbReference type="EMBL" id="CABFUZ020000134">
    <property type="protein sequence ID" value="VVM06899.1"/>
    <property type="molecule type" value="Genomic_DNA"/>
</dbReference>
<comment type="catalytic activity">
    <reaction evidence="4">
        <text>L-proline + NAD(+) = (S)-1-pyrroline-5-carboxylate + NADH + 2 H(+)</text>
        <dbReference type="Rhea" id="RHEA:14105"/>
        <dbReference type="ChEBI" id="CHEBI:15378"/>
        <dbReference type="ChEBI" id="CHEBI:17388"/>
        <dbReference type="ChEBI" id="CHEBI:57540"/>
        <dbReference type="ChEBI" id="CHEBI:57945"/>
        <dbReference type="ChEBI" id="CHEBI:60039"/>
        <dbReference type="EC" id="1.5.1.2"/>
    </reaction>
</comment>
<feature type="domain" description="Pyrroline-5-carboxylate reductase dimerisation" evidence="8">
    <location>
        <begin position="176"/>
        <end position="279"/>
    </location>
</feature>
<comment type="catalytic activity">
    <reaction evidence="4">
        <text>L-proline + NADP(+) = (S)-1-pyrroline-5-carboxylate + NADPH + 2 H(+)</text>
        <dbReference type="Rhea" id="RHEA:14109"/>
        <dbReference type="ChEBI" id="CHEBI:15378"/>
        <dbReference type="ChEBI" id="CHEBI:17388"/>
        <dbReference type="ChEBI" id="CHEBI:57783"/>
        <dbReference type="ChEBI" id="CHEBI:58349"/>
        <dbReference type="ChEBI" id="CHEBI:60039"/>
        <dbReference type="EC" id="1.5.1.2"/>
    </reaction>
</comment>
<name>A0A5E6MCF6_9BACT</name>
<dbReference type="Pfam" id="PF14748">
    <property type="entry name" value="P5CR_dimer"/>
    <property type="match status" value="1"/>
</dbReference>
<evidence type="ECO:0000256" key="3">
    <source>
        <dbReference type="ARBA" id="ARBA00023002"/>
    </source>
</evidence>
<reference evidence="9" key="1">
    <citation type="submission" date="2019-09" db="EMBL/GenBank/DDBJ databases">
        <authorList>
            <person name="Cremers G."/>
        </authorList>
    </citation>
    <scope>NUCLEOTIDE SEQUENCE [LARGE SCALE GENOMIC DNA]</scope>
    <source>
        <strain evidence="9">3B</strain>
    </source>
</reference>
<feature type="binding site" evidence="6">
    <location>
        <position position="71"/>
    </location>
    <ligand>
        <name>NADPH</name>
        <dbReference type="ChEBI" id="CHEBI:57783"/>
    </ligand>
</feature>
<keyword evidence="10" id="KW-1185">Reference proteome</keyword>
<evidence type="ECO:0000259" key="7">
    <source>
        <dbReference type="Pfam" id="PF03807"/>
    </source>
</evidence>
<dbReference type="InterPro" id="IPR028939">
    <property type="entry name" value="P5C_Rdtase_cat_N"/>
</dbReference>
<evidence type="ECO:0000313" key="9">
    <source>
        <dbReference type="EMBL" id="VVM06899.1"/>
    </source>
</evidence>
<dbReference type="SUPFAM" id="SSF48179">
    <property type="entry name" value="6-phosphogluconate dehydrogenase C-terminal domain-like"/>
    <property type="match status" value="1"/>
</dbReference>
<evidence type="ECO:0000313" key="10">
    <source>
        <dbReference type="Proteomes" id="UP000381693"/>
    </source>
</evidence>
<dbReference type="GO" id="GO:0005737">
    <property type="term" value="C:cytoplasm"/>
    <property type="evidence" value="ECO:0007669"/>
    <property type="project" value="UniProtKB-SubCell"/>
</dbReference>
<dbReference type="HAMAP" id="MF_01925">
    <property type="entry name" value="P5C_reductase"/>
    <property type="match status" value="1"/>
</dbReference>
<dbReference type="InterPro" id="IPR036291">
    <property type="entry name" value="NAD(P)-bd_dom_sf"/>
</dbReference>
<comment type="similarity">
    <text evidence="1 4">Belongs to the pyrroline-5-carboxylate reductase family.</text>
</comment>
<evidence type="ECO:0000256" key="2">
    <source>
        <dbReference type="ARBA" id="ARBA00022857"/>
    </source>
</evidence>
<keyword evidence="4" id="KW-0641">Proline biosynthesis</keyword>
<feature type="domain" description="Pyrroline-5-carboxylate reductase catalytic N-terminal" evidence="7">
    <location>
        <begin position="16"/>
        <end position="112"/>
    </location>
</feature>
<comment type="function">
    <text evidence="4">Catalyzes the reduction of 1-pyrroline-5-carboxylate (PCA) to L-proline.</text>
</comment>
<keyword evidence="2 4" id="KW-0521">NADP</keyword>
<dbReference type="PANTHER" id="PTHR11645:SF0">
    <property type="entry name" value="PYRROLINE-5-CARBOXYLATE REDUCTASE 3"/>
    <property type="match status" value="1"/>
</dbReference>
<dbReference type="GO" id="GO:0055129">
    <property type="term" value="P:L-proline biosynthetic process"/>
    <property type="evidence" value="ECO:0007669"/>
    <property type="project" value="UniProtKB-UniRule"/>
</dbReference>
<accession>A0A5E6MCF6</accession>
<dbReference type="PIRSF" id="PIRSF000193">
    <property type="entry name" value="Pyrrol-5-carb_rd"/>
    <property type="match status" value="1"/>
</dbReference>
<dbReference type="InterPro" id="IPR000304">
    <property type="entry name" value="Pyrroline-COOH_reductase"/>
</dbReference>
<dbReference type="UniPathway" id="UPA00098">
    <property type="reaction ID" value="UER00361"/>
</dbReference>
<dbReference type="SUPFAM" id="SSF51735">
    <property type="entry name" value="NAD(P)-binding Rossmann-fold domains"/>
    <property type="match status" value="1"/>
</dbReference>
<dbReference type="Proteomes" id="UP000381693">
    <property type="component" value="Unassembled WGS sequence"/>
</dbReference>
<evidence type="ECO:0000256" key="5">
    <source>
        <dbReference type="NCBIfam" id="TIGR00112"/>
    </source>
</evidence>
<dbReference type="Gene3D" id="1.10.3730.10">
    <property type="entry name" value="ProC C-terminal domain-like"/>
    <property type="match status" value="1"/>
</dbReference>
<dbReference type="InterPro" id="IPR008927">
    <property type="entry name" value="6-PGluconate_DH-like_C_sf"/>
</dbReference>
<proteinExistence type="inferred from homology"/>
<dbReference type="PANTHER" id="PTHR11645">
    <property type="entry name" value="PYRROLINE-5-CARBOXYLATE REDUCTASE"/>
    <property type="match status" value="1"/>
</dbReference>
<dbReference type="OrthoDB" id="9805754at2"/>
<protein>
    <recommendedName>
        <fullName evidence="4 5">Pyrroline-5-carboxylate reductase</fullName>
        <shortName evidence="4">P5C reductase</shortName>
        <shortName evidence="4">P5CR</shortName>
        <ecNumber evidence="4 5">1.5.1.2</ecNumber>
    </recommendedName>
    <alternativeName>
        <fullName evidence="4">PCA reductase</fullName>
    </alternativeName>
</protein>
<gene>
    <name evidence="4 9" type="primary">proC</name>
    <name evidence="9" type="ORF">MAMC_01322</name>
</gene>
<evidence type="ECO:0000259" key="8">
    <source>
        <dbReference type="Pfam" id="PF14748"/>
    </source>
</evidence>
<comment type="caution">
    <text evidence="9">The sequence shown here is derived from an EMBL/GenBank/DDBJ whole genome shotgun (WGS) entry which is preliminary data.</text>
</comment>
<organism evidence="9 10">
    <name type="scientific">Methylacidimicrobium cyclopophantes</name>
    <dbReference type="NCBI Taxonomy" id="1041766"/>
    <lineage>
        <taxon>Bacteria</taxon>
        <taxon>Pseudomonadati</taxon>
        <taxon>Verrucomicrobiota</taxon>
        <taxon>Methylacidimicrobium</taxon>
    </lineage>
</organism>
<comment type="pathway">
    <text evidence="4">Amino-acid biosynthesis; L-proline biosynthesis; L-proline from L-glutamate 5-semialdehyde: step 1/1.</text>
</comment>
<dbReference type="Gene3D" id="3.40.50.720">
    <property type="entry name" value="NAD(P)-binding Rossmann-like Domain"/>
    <property type="match status" value="1"/>
</dbReference>
<evidence type="ECO:0000256" key="4">
    <source>
        <dbReference type="HAMAP-Rule" id="MF_01925"/>
    </source>
</evidence>
<sequence length="282" mass="30843">MEVVLRKGGQDRMGIKIGFLGAGRIARALAQGLLRDRENSWDLVASTRTRESGEAFVKAVPRARLYPQERNRELVQESDIVFLCVKPREVVGVLRQVRPATVGKWIVSVAAGVSLASMVEEVDPSARILRAMPNLPSLVGQGVTPYCLGPGWSASDREQAKKLLERFGVAVELEERFFPLVTVLAGCGPAYFCAFLIPLLEFATERGLSAPEARRMLLSTFSGAAELLKQTELDPAEVVHESRTPGGITNAAITVLEQKEWQATLRSALDAAWSRAKTLEES</sequence>
<dbReference type="InterPro" id="IPR029036">
    <property type="entry name" value="P5CR_dimer"/>
</dbReference>
<comment type="subcellular location">
    <subcellularLocation>
        <location evidence="4">Cytoplasm</location>
    </subcellularLocation>
</comment>
<feature type="binding site" evidence="6">
    <location>
        <position position="47"/>
    </location>
    <ligand>
        <name>NADP(+)</name>
        <dbReference type="ChEBI" id="CHEBI:58349"/>
    </ligand>
</feature>
<keyword evidence="3 4" id="KW-0560">Oxidoreductase</keyword>
<dbReference type="Pfam" id="PF03807">
    <property type="entry name" value="F420_oxidored"/>
    <property type="match status" value="1"/>
</dbReference>
<dbReference type="NCBIfam" id="TIGR00112">
    <property type="entry name" value="proC"/>
    <property type="match status" value="1"/>
</dbReference>
<evidence type="ECO:0000256" key="1">
    <source>
        <dbReference type="ARBA" id="ARBA00005525"/>
    </source>
</evidence>
<dbReference type="EC" id="1.5.1.2" evidence="4 5"/>
<dbReference type="AlphaFoldDB" id="A0A5E6MCF6"/>
<keyword evidence="4" id="KW-0963">Cytoplasm</keyword>